<dbReference type="SMART" id="SM00419">
    <property type="entry name" value="HTH_CRP"/>
    <property type="match status" value="1"/>
</dbReference>
<dbReference type="InterPro" id="IPR000595">
    <property type="entry name" value="cNMP-bd_dom"/>
</dbReference>
<dbReference type="GO" id="GO:0003677">
    <property type="term" value="F:DNA binding"/>
    <property type="evidence" value="ECO:0007669"/>
    <property type="project" value="UniProtKB-KW"/>
</dbReference>
<evidence type="ECO:0000259" key="4">
    <source>
        <dbReference type="PROSITE" id="PS51063"/>
    </source>
</evidence>
<evidence type="ECO:0000313" key="5">
    <source>
        <dbReference type="EMBL" id="TQV81156.1"/>
    </source>
</evidence>
<organism evidence="5 6">
    <name type="scientific">Exilibacterium tricleocarpae</name>
    <dbReference type="NCBI Taxonomy" id="2591008"/>
    <lineage>
        <taxon>Bacteria</taxon>
        <taxon>Pseudomonadati</taxon>
        <taxon>Pseudomonadota</taxon>
        <taxon>Gammaproteobacteria</taxon>
        <taxon>Cellvibrionales</taxon>
        <taxon>Cellvibrionaceae</taxon>
        <taxon>Exilibacterium</taxon>
    </lineage>
</organism>
<sequence>MAGAKTTVKGPGMKIIATSVAQPAGKSSCKNCFQFQNCLWGEYLTEQLPEFERLITHKRPFGRGQHVVMAGQKSEGLCLVRSGCLKAYTVNKEGESQVIGFYMPGELVCIDDLCNGIYPYNVEALDTSSVCIIPLEALFRLSSLYPTVIQKVLEKLSYNMRREHEQMFVLTKMNAKQRLAAFLIDISDRMERCHQADDGELNISMRRSDIANFLGMATETVSRWMSRFQNEGIIRVNRRHITIKDMQKLKLVMNCAESSIELPLEKTA</sequence>
<dbReference type="SUPFAM" id="SSF46785">
    <property type="entry name" value="Winged helix' DNA-binding domain"/>
    <property type="match status" value="1"/>
</dbReference>
<evidence type="ECO:0000256" key="2">
    <source>
        <dbReference type="ARBA" id="ARBA00023125"/>
    </source>
</evidence>
<gene>
    <name evidence="5" type="ORF">FKG94_08585</name>
</gene>
<accession>A0A545TVA6</accession>
<dbReference type="CDD" id="cd00092">
    <property type="entry name" value="HTH_CRP"/>
    <property type="match status" value="1"/>
</dbReference>
<dbReference type="GO" id="GO:0003700">
    <property type="term" value="F:DNA-binding transcription factor activity"/>
    <property type="evidence" value="ECO:0007669"/>
    <property type="project" value="TreeGrafter"/>
</dbReference>
<keyword evidence="2" id="KW-0238">DNA-binding</keyword>
<dbReference type="AlphaFoldDB" id="A0A545TVA6"/>
<evidence type="ECO:0000313" key="6">
    <source>
        <dbReference type="Proteomes" id="UP000319732"/>
    </source>
</evidence>
<evidence type="ECO:0000256" key="3">
    <source>
        <dbReference type="ARBA" id="ARBA00023163"/>
    </source>
</evidence>
<keyword evidence="1" id="KW-0805">Transcription regulation</keyword>
<dbReference type="Gene3D" id="1.10.10.10">
    <property type="entry name" value="Winged helix-like DNA-binding domain superfamily/Winged helix DNA-binding domain"/>
    <property type="match status" value="1"/>
</dbReference>
<dbReference type="EMBL" id="VHSG01000008">
    <property type="protein sequence ID" value="TQV81156.1"/>
    <property type="molecule type" value="Genomic_DNA"/>
</dbReference>
<reference evidence="5 6" key="1">
    <citation type="submission" date="2019-06" db="EMBL/GenBank/DDBJ databases">
        <title>Whole genome sequence for Cellvibrionaceae sp. R142.</title>
        <authorList>
            <person name="Wang G."/>
        </authorList>
    </citation>
    <scope>NUCLEOTIDE SEQUENCE [LARGE SCALE GENOMIC DNA]</scope>
    <source>
        <strain evidence="5 6">R142</strain>
    </source>
</reference>
<dbReference type="InterPro" id="IPR012318">
    <property type="entry name" value="HTH_CRP"/>
</dbReference>
<comment type="caution">
    <text evidence="5">The sequence shown here is derived from an EMBL/GenBank/DDBJ whole genome shotgun (WGS) entry which is preliminary data.</text>
</comment>
<feature type="domain" description="HTH crp-type" evidence="4">
    <location>
        <begin position="173"/>
        <end position="247"/>
    </location>
</feature>
<evidence type="ECO:0000256" key="1">
    <source>
        <dbReference type="ARBA" id="ARBA00023015"/>
    </source>
</evidence>
<dbReference type="GO" id="GO:0005829">
    <property type="term" value="C:cytosol"/>
    <property type="evidence" value="ECO:0007669"/>
    <property type="project" value="TreeGrafter"/>
</dbReference>
<dbReference type="InterPro" id="IPR018490">
    <property type="entry name" value="cNMP-bd_dom_sf"/>
</dbReference>
<dbReference type="Gene3D" id="2.60.120.10">
    <property type="entry name" value="Jelly Rolls"/>
    <property type="match status" value="1"/>
</dbReference>
<dbReference type="PANTHER" id="PTHR24567">
    <property type="entry name" value="CRP FAMILY TRANSCRIPTIONAL REGULATORY PROTEIN"/>
    <property type="match status" value="1"/>
</dbReference>
<dbReference type="CDD" id="cd00038">
    <property type="entry name" value="CAP_ED"/>
    <property type="match status" value="1"/>
</dbReference>
<keyword evidence="3" id="KW-0804">Transcription</keyword>
<dbReference type="InterPro" id="IPR050397">
    <property type="entry name" value="Env_Response_Regulators"/>
</dbReference>
<name>A0A545TVA6_9GAMM</name>
<keyword evidence="6" id="KW-1185">Reference proteome</keyword>
<dbReference type="InterPro" id="IPR036388">
    <property type="entry name" value="WH-like_DNA-bd_sf"/>
</dbReference>
<dbReference type="PANTHER" id="PTHR24567:SF75">
    <property type="entry name" value="FUMARATE AND NITRATE REDUCTION REGULATORY PROTEIN"/>
    <property type="match status" value="1"/>
</dbReference>
<dbReference type="PROSITE" id="PS51063">
    <property type="entry name" value="HTH_CRP_2"/>
    <property type="match status" value="1"/>
</dbReference>
<dbReference type="InterPro" id="IPR036390">
    <property type="entry name" value="WH_DNA-bd_sf"/>
</dbReference>
<dbReference type="InterPro" id="IPR014710">
    <property type="entry name" value="RmlC-like_jellyroll"/>
</dbReference>
<dbReference type="Pfam" id="PF00027">
    <property type="entry name" value="cNMP_binding"/>
    <property type="match status" value="1"/>
</dbReference>
<protein>
    <submittedName>
        <fullName evidence="5">Cyclic nucleotide-binding domain-containing protein</fullName>
    </submittedName>
</protein>
<dbReference type="Pfam" id="PF13545">
    <property type="entry name" value="HTH_Crp_2"/>
    <property type="match status" value="1"/>
</dbReference>
<dbReference type="PRINTS" id="PR00034">
    <property type="entry name" value="HTHCRP"/>
</dbReference>
<dbReference type="FunFam" id="1.10.10.10:FF:000028">
    <property type="entry name" value="Fumarate/nitrate reduction transcriptional regulator Fnr"/>
    <property type="match status" value="1"/>
</dbReference>
<proteinExistence type="predicted"/>
<dbReference type="Proteomes" id="UP000319732">
    <property type="component" value="Unassembled WGS sequence"/>
</dbReference>
<dbReference type="SUPFAM" id="SSF51206">
    <property type="entry name" value="cAMP-binding domain-like"/>
    <property type="match status" value="1"/>
</dbReference>
<dbReference type="OrthoDB" id="7643467at2"/>